<dbReference type="Pfam" id="PF00856">
    <property type="entry name" value="SET"/>
    <property type="match status" value="1"/>
</dbReference>
<name>A0A0C3F976_PILCF</name>
<dbReference type="HOGENOM" id="CLU_577599_0_0_1"/>
<keyword evidence="4" id="KW-1185">Reference proteome</keyword>
<proteinExistence type="predicted"/>
<dbReference type="InParanoid" id="A0A0C3F976"/>
<dbReference type="PROSITE" id="PS50280">
    <property type="entry name" value="SET"/>
    <property type="match status" value="1"/>
</dbReference>
<dbReference type="Gene3D" id="2.170.270.10">
    <property type="entry name" value="SET domain"/>
    <property type="match status" value="1"/>
</dbReference>
<dbReference type="InterPro" id="IPR053185">
    <property type="entry name" value="SET_domain_protein"/>
</dbReference>
<dbReference type="Proteomes" id="UP000054166">
    <property type="component" value="Unassembled WGS sequence"/>
</dbReference>
<reference evidence="3 4" key="1">
    <citation type="submission" date="2014-04" db="EMBL/GenBank/DDBJ databases">
        <authorList>
            <consortium name="DOE Joint Genome Institute"/>
            <person name="Kuo A."/>
            <person name="Tarkka M."/>
            <person name="Buscot F."/>
            <person name="Kohler A."/>
            <person name="Nagy L.G."/>
            <person name="Floudas D."/>
            <person name="Copeland A."/>
            <person name="Barry K.W."/>
            <person name="Cichocki N."/>
            <person name="Veneault-Fourrey C."/>
            <person name="LaButti K."/>
            <person name="Lindquist E.A."/>
            <person name="Lipzen A."/>
            <person name="Lundell T."/>
            <person name="Morin E."/>
            <person name="Murat C."/>
            <person name="Sun H."/>
            <person name="Tunlid A."/>
            <person name="Henrissat B."/>
            <person name="Grigoriev I.V."/>
            <person name="Hibbett D.S."/>
            <person name="Martin F."/>
            <person name="Nordberg H.P."/>
            <person name="Cantor M.N."/>
            <person name="Hua S.X."/>
        </authorList>
    </citation>
    <scope>NUCLEOTIDE SEQUENCE [LARGE SCALE GENOMIC DNA]</scope>
    <source>
        <strain evidence="3 4">F 1598</strain>
    </source>
</reference>
<accession>A0A0C3F976</accession>
<evidence type="ECO:0000259" key="2">
    <source>
        <dbReference type="PROSITE" id="PS50280"/>
    </source>
</evidence>
<reference evidence="4" key="2">
    <citation type="submission" date="2015-01" db="EMBL/GenBank/DDBJ databases">
        <title>Evolutionary Origins and Diversification of the Mycorrhizal Mutualists.</title>
        <authorList>
            <consortium name="DOE Joint Genome Institute"/>
            <consortium name="Mycorrhizal Genomics Consortium"/>
            <person name="Kohler A."/>
            <person name="Kuo A."/>
            <person name="Nagy L.G."/>
            <person name="Floudas D."/>
            <person name="Copeland A."/>
            <person name="Barry K.W."/>
            <person name="Cichocki N."/>
            <person name="Veneault-Fourrey C."/>
            <person name="LaButti K."/>
            <person name="Lindquist E.A."/>
            <person name="Lipzen A."/>
            <person name="Lundell T."/>
            <person name="Morin E."/>
            <person name="Murat C."/>
            <person name="Riley R."/>
            <person name="Ohm R."/>
            <person name="Sun H."/>
            <person name="Tunlid A."/>
            <person name="Henrissat B."/>
            <person name="Grigoriev I.V."/>
            <person name="Hibbett D.S."/>
            <person name="Martin F."/>
        </authorList>
    </citation>
    <scope>NUCLEOTIDE SEQUENCE [LARGE SCALE GENOMIC DNA]</scope>
    <source>
        <strain evidence="4">F 1598</strain>
    </source>
</reference>
<evidence type="ECO:0000313" key="4">
    <source>
        <dbReference type="Proteomes" id="UP000054166"/>
    </source>
</evidence>
<protein>
    <recommendedName>
        <fullName evidence="2">SET domain-containing protein</fullName>
    </recommendedName>
</protein>
<gene>
    <name evidence="3" type="ORF">PILCRDRAFT_503834</name>
</gene>
<evidence type="ECO:0000313" key="3">
    <source>
        <dbReference type="EMBL" id="KIM81175.1"/>
    </source>
</evidence>
<feature type="compositionally biased region" description="Polar residues" evidence="1">
    <location>
        <begin position="64"/>
        <end position="78"/>
    </location>
</feature>
<dbReference type="PANTHER" id="PTHR47332:SF2">
    <property type="entry name" value="SET-6"/>
    <property type="match status" value="1"/>
</dbReference>
<dbReference type="CDD" id="cd20071">
    <property type="entry name" value="SET_SMYD"/>
    <property type="match status" value="1"/>
</dbReference>
<dbReference type="InterPro" id="IPR001214">
    <property type="entry name" value="SET_dom"/>
</dbReference>
<feature type="domain" description="SET" evidence="2">
    <location>
        <begin position="152"/>
        <end position="319"/>
    </location>
</feature>
<sequence length="473" mass="53706">MPIKEFERQSKGPSQHDSFFFFSAYPTTITFIPRAKKMRRGFLNHPRAKSGPKRSHDGVPPTQPSLSPSVNVTNTRSNPPIDNYSNALCSDDDVKQWAHKLGETPKTLYNRMGTQMARMNDTDFKMVFRNVTFKDFQGVVFADVKIHDLIPRRFDSRPSALENAYRIAPAAGKGSGMFANRDIPAGAAILVENPIVVFPGVMGLGMSMSKDDIFKMLFDRLDPGVRERALSLWNCKPADICGKEEGIVRTNGFGLELAAPKIAVNPLATRYSGTFLDLSRCNHSCGPNATHTWDPDTFSTTLHATCNIKEGDEITIEYTKLTESRQTRRGRLFDMYLFHCECEYCNLPDDEARASDEARSELTKWSERSFSERCQNLSLHDGKLVNGFTRCIQLHEQESIFDMSFALHVSELALVYGMLADAKNFELWGRKAVESLRIMRALDVPLWEEWLANPQQNFKNWGKMRHCTHKARR</sequence>
<dbReference type="OrthoDB" id="5945798at2759"/>
<feature type="compositionally biased region" description="Basic residues" evidence="1">
    <location>
        <begin position="44"/>
        <end position="53"/>
    </location>
</feature>
<dbReference type="EMBL" id="KN833000">
    <property type="protein sequence ID" value="KIM81175.1"/>
    <property type="molecule type" value="Genomic_DNA"/>
</dbReference>
<dbReference type="AlphaFoldDB" id="A0A0C3F976"/>
<feature type="region of interest" description="Disordered" evidence="1">
    <location>
        <begin position="44"/>
        <end position="78"/>
    </location>
</feature>
<dbReference type="SUPFAM" id="SSF82199">
    <property type="entry name" value="SET domain"/>
    <property type="match status" value="1"/>
</dbReference>
<dbReference type="SMART" id="SM00317">
    <property type="entry name" value="SET"/>
    <property type="match status" value="1"/>
</dbReference>
<dbReference type="InterPro" id="IPR046341">
    <property type="entry name" value="SET_dom_sf"/>
</dbReference>
<organism evidence="3 4">
    <name type="scientific">Piloderma croceum (strain F 1598)</name>
    <dbReference type="NCBI Taxonomy" id="765440"/>
    <lineage>
        <taxon>Eukaryota</taxon>
        <taxon>Fungi</taxon>
        <taxon>Dikarya</taxon>
        <taxon>Basidiomycota</taxon>
        <taxon>Agaricomycotina</taxon>
        <taxon>Agaricomycetes</taxon>
        <taxon>Agaricomycetidae</taxon>
        <taxon>Atheliales</taxon>
        <taxon>Atheliaceae</taxon>
        <taxon>Piloderma</taxon>
    </lineage>
</organism>
<dbReference type="PANTHER" id="PTHR47332">
    <property type="entry name" value="SET DOMAIN-CONTAINING PROTEIN 5"/>
    <property type="match status" value="1"/>
</dbReference>
<dbReference type="STRING" id="765440.A0A0C3F976"/>
<evidence type="ECO:0000256" key="1">
    <source>
        <dbReference type="SAM" id="MobiDB-lite"/>
    </source>
</evidence>